<name>A0A7L3HRJ1_9PASS</name>
<dbReference type="Pfam" id="PF00431">
    <property type="entry name" value="CUB"/>
    <property type="match status" value="1"/>
</dbReference>
<evidence type="ECO:0000256" key="3">
    <source>
        <dbReference type="PROSITE-ProRule" id="PRU00059"/>
    </source>
</evidence>
<dbReference type="Proteomes" id="UP000566314">
    <property type="component" value="Unassembled WGS sequence"/>
</dbReference>
<keyword evidence="2" id="KW-1015">Disulfide bond</keyword>
<dbReference type="PANTHER" id="PTHR24251:SF30">
    <property type="entry name" value="MEMBRANE FRIZZLED-RELATED PROTEIN"/>
    <property type="match status" value="1"/>
</dbReference>
<evidence type="ECO:0000256" key="1">
    <source>
        <dbReference type="ARBA" id="ARBA00022737"/>
    </source>
</evidence>
<dbReference type="InterPro" id="IPR000859">
    <property type="entry name" value="CUB_dom"/>
</dbReference>
<dbReference type="PANTHER" id="PTHR24251">
    <property type="entry name" value="OVOCHYMASE-RELATED"/>
    <property type="match status" value="1"/>
</dbReference>
<dbReference type="PROSITE" id="PS01180">
    <property type="entry name" value="CUB"/>
    <property type="match status" value="1"/>
</dbReference>
<sequence>PRFCGNVPPPTFNTDSNRLRVTFVSDSSVGAQGFSARYRAVSPAESESPWPGHCQGPSGLGTASEEGRVPAGTPSPWLRAESCAWDEHL</sequence>
<protein>
    <submittedName>
        <fullName evidence="6">MFRP protein</fullName>
    </submittedName>
</protein>
<keyword evidence="1" id="KW-0677">Repeat</keyword>
<comment type="caution">
    <text evidence="3">Lacks conserved residue(s) required for the propagation of feature annotation.</text>
</comment>
<organism evidence="6 7">
    <name type="scientific">Buphagus erythrorhynchus</name>
    <name type="common">red-billed oxpecker</name>
    <dbReference type="NCBI Taxonomy" id="245048"/>
    <lineage>
        <taxon>Eukaryota</taxon>
        <taxon>Metazoa</taxon>
        <taxon>Chordata</taxon>
        <taxon>Craniata</taxon>
        <taxon>Vertebrata</taxon>
        <taxon>Euteleostomi</taxon>
        <taxon>Archelosauria</taxon>
        <taxon>Archosauria</taxon>
        <taxon>Dinosauria</taxon>
        <taxon>Saurischia</taxon>
        <taxon>Theropoda</taxon>
        <taxon>Coelurosauria</taxon>
        <taxon>Aves</taxon>
        <taxon>Neognathae</taxon>
        <taxon>Neoaves</taxon>
        <taxon>Telluraves</taxon>
        <taxon>Australaves</taxon>
        <taxon>Passeriformes</taxon>
        <taxon>Sturnidae</taxon>
        <taxon>Buphagus</taxon>
    </lineage>
</organism>
<feature type="non-terminal residue" evidence="6">
    <location>
        <position position="1"/>
    </location>
</feature>
<dbReference type="SUPFAM" id="SSF49854">
    <property type="entry name" value="Spermadhesin, CUB domain"/>
    <property type="match status" value="1"/>
</dbReference>
<dbReference type="EMBL" id="VZTT01218130">
    <property type="protein sequence ID" value="NXU06140.1"/>
    <property type="molecule type" value="Genomic_DNA"/>
</dbReference>
<dbReference type="OrthoDB" id="9991628at2759"/>
<dbReference type="CDD" id="cd00041">
    <property type="entry name" value="CUB"/>
    <property type="match status" value="1"/>
</dbReference>
<proteinExistence type="predicted"/>
<dbReference type="Gene3D" id="2.60.120.290">
    <property type="entry name" value="Spermadhesin, CUB domain"/>
    <property type="match status" value="1"/>
</dbReference>
<dbReference type="AlphaFoldDB" id="A0A7L3HRJ1"/>
<evidence type="ECO:0000256" key="2">
    <source>
        <dbReference type="ARBA" id="ARBA00023157"/>
    </source>
</evidence>
<comment type="caution">
    <text evidence="6">The sequence shown here is derived from an EMBL/GenBank/DDBJ whole genome shotgun (WGS) entry which is preliminary data.</text>
</comment>
<evidence type="ECO:0000313" key="7">
    <source>
        <dbReference type="Proteomes" id="UP000566314"/>
    </source>
</evidence>
<gene>
    <name evidence="6" type="primary">Mfrp</name>
    <name evidence="6" type="ORF">BUPERY_R12339</name>
</gene>
<accession>A0A7L3HRJ1</accession>
<keyword evidence="7" id="KW-1185">Reference proteome</keyword>
<feature type="domain" description="CUB" evidence="5">
    <location>
        <begin position="1"/>
        <end position="41"/>
    </location>
</feature>
<evidence type="ECO:0000259" key="5">
    <source>
        <dbReference type="PROSITE" id="PS01180"/>
    </source>
</evidence>
<feature type="non-terminal residue" evidence="6">
    <location>
        <position position="89"/>
    </location>
</feature>
<reference evidence="6 7" key="1">
    <citation type="submission" date="2019-09" db="EMBL/GenBank/DDBJ databases">
        <title>Bird 10,000 Genomes (B10K) Project - Family phase.</title>
        <authorList>
            <person name="Zhang G."/>
        </authorList>
    </citation>
    <scope>NUCLEOTIDE SEQUENCE [LARGE SCALE GENOMIC DNA]</scope>
    <source>
        <strain evidence="6">B10K-DU-012-02</strain>
    </source>
</reference>
<evidence type="ECO:0000313" key="6">
    <source>
        <dbReference type="EMBL" id="NXU06140.1"/>
    </source>
</evidence>
<dbReference type="InterPro" id="IPR035914">
    <property type="entry name" value="Sperma_CUB_dom_sf"/>
</dbReference>
<evidence type="ECO:0000256" key="4">
    <source>
        <dbReference type="SAM" id="MobiDB-lite"/>
    </source>
</evidence>
<feature type="region of interest" description="Disordered" evidence="4">
    <location>
        <begin position="42"/>
        <end position="89"/>
    </location>
</feature>